<feature type="compositionally biased region" description="Low complexity" evidence="2">
    <location>
        <begin position="433"/>
        <end position="444"/>
    </location>
</feature>
<dbReference type="SMART" id="SM00164">
    <property type="entry name" value="TBC"/>
    <property type="match status" value="1"/>
</dbReference>
<feature type="compositionally biased region" description="Polar residues" evidence="2">
    <location>
        <begin position="359"/>
        <end position="368"/>
    </location>
</feature>
<name>A0A9P8L649_9PEZI</name>
<feature type="region of interest" description="Disordered" evidence="2">
    <location>
        <begin position="1049"/>
        <end position="1108"/>
    </location>
</feature>
<dbReference type="PANTHER" id="PTHR47219">
    <property type="entry name" value="RAB GTPASE-ACTIVATING PROTEIN 1-LIKE"/>
    <property type="match status" value="1"/>
</dbReference>
<dbReference type="GO" id="GO:0031267">
    <property type="term" value="F:small GTPase binding"/>
    <property type="evidence" value="ECO:0007669"/>
    <property type="project" value="TreeGrafter"/>
</dbReference>
<feature type="region of interest" description="Disordered" evidence="2">
    <location>
        <begin position="406"/>
        <end position="509"/>
    </location>
</feature>
<dbReference type="SUPFAM" id="SSF47923">
    <property type="entry name" value="Ypt/Rab-GAP domain of gyp1p"/>
    <property type="match status" value="2"/>
</dbReference>
<feature type="compositionally biased region" description="Low complexity" evidence="2">
    <location>
        <begin position="48"/>
        <end position="63"/>
    </location>
</feature>
<feature type="coiled-coil region" evidence="1">
    <location>
        <begin position="1014"/>
        <end position="1048"/>
    </location>
</feature>
<dbReference type="InterPro" id="IPR000195">
    <property type="entry name" value="Rab-GAP-TBC_dom"/>
</dbReference>
<evidence type="ECO:0000313" key="4">
    <source>
        <dbReference type="EMBL" id="KAH0545594.1"/>
    </source>
</evidence>
<feature type="compositionally biased region" description="Pro residues" evidence="2">
    <location>
        <begin position="79"/>
        <end position="91"/>
    </location>
</feature>
<feature type="region of interest" description="Disordered" evidence="2">
    <location>
        <begin position="267"/>
        <end position="295"/>
    </location>
</feature>
<feature type="compositionally biased region" description="Polar residues" evidence="2">
    <location>
        <begin position="14"/>
        <end position="23"/>
    </location>
</feature>
<keyword evidence="1" id="KW-0175">Coiled coil</keyword>
<dbReference type="FunFam" id="1.10.8.270:FF:000026">
    <property type="entry name" value="TBC (Tre-2/Bub2/Cdc16) domain family"/>
    <property type="match status" value="1"/>
</dbReference>
<sequence>MEATGGGPLERKTSQNSSRSGHSGTVRAKSRRINTNSSVTSSAPSDKSLISFPSLSPASSPISSRHDALNHILSSHPTSPSPAPRRSPSPPSIVDSLTASSPSQKVRASLFDDAPMNSHHVPGAIHHASDEHIERLLARTGAVALVRQLAEDLAQRDAQMVARRRRAEDRERLLKKMLLDCQVSSLDIETRLRSLEDPGSGFRAGGNVKDLARDNGRKSEGSDTKGVKIDINEMVNQAMRDTVGSEDEHGDDGYLGVGTADGQDLHATIRPGRNFTPLDDEARSTDSGGNADRRWKGTVRGWKEYLWGRATTRSVSGGSSIASDANDDVEVLPRLRAASGPGPRKALKNDLFQPPDYVSNGNGSRSASGQTLALLQDGDNSDSHSQKSSASVASWAVKLVAGTSQINRDGDGQRAVRGRTTMVGNGPLKDPETASLASTKTSKSVVAGTTKPGSESVSGHGARRSAASLSVGSSQPTVRRANSSGPVEMDTILPPGSRPPTLSQTYNDYHPTDFLTDRFGFIYDQRRRKQQKEASDRAQGLVLGGGKVEMLAGVLSDGDDDGSLASPESTSRPDTPGSTEDQGPKTAKRWQDFLKIATSPTELLSDTPSPGALLTPEQDNGEPPKPSQITIASRGSLPPASSTPQPLASPVVSGNATLAKPLVSSGASTPANAAKDQNEPVKLLLEQLTELHDSLQRDKTVRWNEFLRKVRAERRREMEAAAVATNEGRPGLTSMPEVSLADGEIIGVAGLGNKGKVGRAKWKEFKQLVLGGIPVAHRAKVWAECSGASALRVPGYYDDLVNNGAEDPLVVAQIAMDINRTLTDNIFFRKGPGVAKLEEVLLTYSRRNPDIGYCQGMNLIAASLLLIMPTAEDAFWVMTSMIENILPPNYYDHSLLGSRADQQVLRQYVSEILPKLSAHLDDLGIELEALTFQWFLSVFTDCLSAEALFRVWDVVLCTNDGSTFLFQLALALLKLNEKQLLKCSTPAGIYSYINHHMTNHAISIDGLIQASEALKKVIRREEIEERRKRALEIEMEAVRLRNKRMIEREGERNKHRDEQRAEDMGGGGEQQQGDVSDGKGLGELQLQPPVPVEEEEMVVGDAKESFVP</sequence>
<evidence type="ECO:0000256" key="1">
    <source>
        <dbReference type="SAM" id="Coils"/>
    </source>
</evidence>
<feature type="compositionally biased region" description="Polar residues" evidence="2">
    <location>
        <begin position="627"/>
        <end position="652"/>
    </location>
</feature>
<feature type="compositionally biased region" description="Polar residues" evidence="2">
    <location>
        <begin position="95"/>
        <end position="105"/>
    </location>
</feature>
<comment type="caution">
    <text evidence="4">The sequence shown here is derived from an EMBL/GenBank/DDBJ whole genome shotgun (WGS) entry which is preliminary data.</text>
</comment>
<keyword evidence="5" id="KW-1185">Reference proteome</keyword>
<feature type="region of interest" description="Disordered" evidence="2">
    <location>
        <begin position="553"/>
        <end position="586"/>
    </location>
</feature>
<reference evidence="4" key="1">
    <citation type="submission" date="2021-03" db="EMBL/GenBank/DDBJ databases">
        <title>Comparative genomics and phylogenomic investigation of the class Geoglossomycetes provide insights into ecological specialization and systematics.</title>
        <authorList>
            <person name="Melie T."/>
            <person name="Pirro S."/>
            <person name="Miller A.N."/>
            <person name="Quandt A."/>
        </authorList>
    </citation>
    <scope>NUCLEOTIDE SEQUENCE</scope>
    <source>
        <strain evidence="4">GBOQ0MN5Z8</strain>
    </source>
</reference>
<dbReference type="OrthoDB" id="294251at2759"/>
<evidence type="ECO:0000256" key="2">
    <source>
        <dbReference type="SAM" id="MobiDB-lite"/>
    </source>
</evidence>
<feature type="region of interest" description="Disordered" evidence="2">
    <location>
        <begin position="336"/>
        <end position="368"/>
    </location>
</feature>
<dbReference type="GO" id="GO:0005096">
    <property type="term" value="F:GTPase activator activity"/>
    <property type="evidence" value="ECO:0007669"/>
    <property type="project" value="TreeGrafter"/>
</dbReference>
<dbReference type="Pfam" id="PF00566">
    <property type="entry name" value="RabGAP-TBC"/>
    <property type="match status" value="1"/>
</dbReference>
<dbReference type="Gene3D" id="1.10.8.270">
    <property type="entry name" value="putative rabgap domain of human tbc1 domain family member 14 like domains"/>
    <property type="match status" value="1"/>
</dbReference>
<dbReference type="Gene3D" id="1.10.472.80">
    <property type="entry name" value="Ypt/Rab-GAP domain of gyp1p, domain 3"/>
    <property type="match status" value="1"/>
</dbReference>
<feature type="region of interest" description="Disordered" evidence="2">
    <location>
        <begin position="200"/>
        <end position="224"/>
    </location>
</feature>
<gene>
    <name evidence="4" type="ORF">FGG08_000425</name>
</gene>
<feature type="compositionally biased region" description="Polar residues" evidence="2">
    <location>
        <begin position="567"/>
        <end position="581"/>
    </location>
</feature>
<dbReference type="FunFam" id="1.10.472.80:FF:000046">
    <property type="entry name" value="TBC domain-containing protein"/>
    <property type="match status" value="1"/>
</dbReference>
<accession>A0A9P8L649</accession>
<dbReference type="Proteomes" id="UP000698800">
    <property type="component" value="Unassembled WGS sequence"/>
</dbReference>
<feature type="compositionally biased region" description="Basic and acidic residues" evidence="2">
    <location>
        <begin position="210"/>
        <end position="224"/>
    </location>
</feature>
<evidence type="ECO:0000259" key="3">
    <source>
        <dbReference type="PROSITE" id="PS50086"/>
    </source>
</evidence>
<dbReference type="AlphaFoldDB" id="A0A9P8L649"/>
<feature type="compositionally biased region" description="Basic and acidic residues" evidence="2">
    <location>
        <begin position="1049"/>
        <end position="1063"/>
    </location>
</feature>
<feature type="compositionally biased region" description="Polar residues" evidence="2">
    <location>
        <begin position="599"/>
        <end position="608"/>
    </location>
</feature>
<dbReference type="InterPro" id="IPR050302">
    <property type="entry name" value="Rab_GAP_TBC_domain"/>
</dbReference>
<feature type="region of interest" description="Disordered" evidence="2">
    <location>
        <begin position="599"/>
        <end position="652"/>
    </location>
</feature>
<feature type="region of interest" description="Disordered" evidence="2">
    <location>
        <begin position="1"/>
        <end position="105"/>
    </location>
</feature>
<feature type="compositionally biased region" description="Polar residues" evidence="2">
    <location>
        <begin position="33"/>
        <end position="45"/>
    </location>
</feature>
<dbReference type="PROSITE" id="PS50086">
    <property type="entry name" value="TBC_RABGAP"/>
    <property type="match status" value="1"/>
</dbReference>
<protein>
    <recommendedName>
        <fullName evidence="3">Rab-GAP TBC domain-containing protein</fullName>
    </recommendedName>
</protein>
<evidence type="ECO:0000313" key="5">
    <source>
        <dbReference type="Proteomes" id="UP000698800"/>
    </source>
</evidence>
<organism evidence="4 5">
    <name type="scientific">Glutinoglossum americanum</name>
    <dbReference type="NCBI Taxonomy" id="1670608"/>
    <lineage>
        <taxon>Eukaryota</taxon>
        <taxon>Fungi</taxon>
        <taxon>Dikarya</taxon>
        <taxon>Ascomycota</taxon>
        <taxon>Pezizomycotina</taxon>
        <taxon>Geoglossomycetes</taxon>
        <taxon>Geoglossales</taxon>
        <taxon>Geoglossaceae</taxon>
        <taxon>Glutinoglossum</taxon>
    </lineage>
</organism>
<dbReference type="InterPro" id="IPR035969">
    <property type="entry name" value="Rab-GAP_TBC_sf"/>
</dbReference>
<dbReference type="PANTHER" id="PTHR47219:SF20">
    <property type="entry name" value="TBC1 DOMAIN FAMILY MEMBER 2B"/>
    <property type="match status" value="1"/>
</dbReference>
<feature type="compositionally biased region" description="Polar residues" evidence="2">
    <location>
        <begin position="467"/>
        <end position="485"/>
    </location>
</feature>
<dbReference type="EMBL" id="JAGHQL010000004">
    <property type="protein sequence ID" value="KAH0545594.1"/>
    <property type="molecule type" value="Genomic_DNA"/>
</dbReference>
<feature type="domain" description="Rab-GAP TBC" evidence="3">
    <location>
        <begin position="772"/>
        <end position="959"/>
    </location>
</feature>
<proteinExistence type="predicted"/>